<keyword evidence="3" id="KW-0963">Cytoplasm</keyword>
<dbReference type="Pfam" id="PF00106">
    <property type="entry name" value="adh_short"/>
    <property type="match status" value="1"/>
</dbReference>
<dbReference type="InterPro" id="IPR051721">
    <property type="entry name" value="Biopterin_syn/organic_redct"/>
</dbReference>
<dbReference type="RefSeq" id="WP_377554450.1">
    <property type="nucleotide sequence ID" value="NZ_JBHUHQ010000002.1"/>
</dbReference>
<keyword evidence="7" id="KW-1185">Reference proteome</keyword>
<protein>
    <submittedName>
        <fullName evidence="6">(S)-benzoin forming benzil reductase</fullName>
        <ecNumber evidence="6">1.1.1.320</ecNumber>
    </submittedName>
</protein>
<dbReference type="InterPro" id="IPR002347">
    <property type="entry name" value="SDR_fam"/>
</dbReference>
<dbReference type="PANTHER" id="PTHR44085:SF2">
    <property type="entry name" value="SEPIAPTERIN REDUCTASE"/>
    <property type="match status" value="1"/>
</dbReference>
<comment type="subcellular location">
    <subcellularLocation>
        <location evidence="1">Cytoplasm</location>
    </subcellularLocation>
</comment>
<evidence type="ECO:0000256" key="2">
    <source>
        <dbReference type="ARBA" id="ARBA00006484"/>
    </source>
</evidence>
<dbReference type="InterPro" id="IPR036291">
    <property type="entry name" value="NAD(P)-bd_dom_sf"/>
</dbReference>
<keyword evidence="4" id="KW-0521">NADP</keyword>
<dbReference type="PANTHER" id="PTHR44085">
    <property type="entry name" value="SEPIAPTERIN REDUCTASE"/>
    <property type="match status" value="1"/>
</dbReference>
<dbReference type="PROSITE" id="PS00061">
    <property type="entry name" value="ADH_SHORT"/>
    <property type="match status" value="1"/>
</dbReference>
<sequence>MKLVVITGESKGLGESVARLFLDSDVHVIGISRNGNNQLHDHAKENNVTYQHHACDLGDLNAIDNTLNKIMRYISENEPSTVYLVNNAAVIDPIDHAMNVDSNALANHVQVNTIAPMVIMNSLLKIATEVKTTFIGVNVTSGAAERPIYGWSAYCSTKASINMYTKTVALEQEDLHTEHKVIAFSPGIMDTNMQEKIRTSSREAFADIDTFKNYKEQNLLRDVNSVGNVLFDILWDEAGIINGKIYNVKDYF</sequence>
<evidence type="ECO:0000256" key="3">
    <source>
        <dbReference type="ARBA" id="ARBA00022490"/>
    </source>
</evidence>
<comment type="caution">
    <text evidence="6">The sequence shown here is derived from an EMBL/GenBank/DDBJ whole genome shotgun (WGS) entry which is preliminary data.</text>
</comment>
<evidence type="ECO:0000256" key="4">
    <source>
        <dbReference type="ARBA" id="ARBA00022857"/>
    </source>
</evidence>
<evidence type="ECO:0000313" key="6">
    <source>
        <dbReference type="EMBL" id="MFD2042812.1"/>
    </source>
</evidence>
<evidence type="ECO:0000256" key="1">
    <source>
        <dbReference type="ARBA" id="ARBA00004496"/>
    </source>
</evidence>
<evidence type="ECO:0000256" key="5">
    <source>
        <dbReference type="ARBA" id="ARBA00023002"/>
    </source>
</evidence>
<name>A0ABW4VSV6_9BACI</name>
<dbReference type="SUPFAM" id="SSF51735">
    <property type="entry name" value="NAD(P)-binding Rossmann-fold domains"/>
    <property type="match status" value="1"/>
</dbReference>
<comment type="similarity">
    <text evidence="2">Belongs to the short-chain dehydrogenases/reductases (SDR) family.</text>
</comment>
<dbReference type="EMBL" id="JBHUHQ010000002">
    <property type="protein sequence ID" value="MFD2042812.1"/>
    <property type="molecule type" value="Genomic_DNA"/>
</dbReference>
<dbReference type="Proteomes" id="UP001597383">
    <property type="component" value="Unassembled WGS sequence"/>
</dbReference>
<dbReference type="InterPro" id="IPR020904">
    <property type="entry name" value="Sc_DH/Rdtase_CS"/>
</dbReference>
<dbReference type="EC" id="1.1.1.320" evidence="6"/>
<dbReference type="NCBIfam" id="NF005381">
    <property type="entry name" value="PRK06924.1"/>
    <property type="match status" value="1"/>
</dbReference>
<reference evidence="7" key="1">
    <citation type="journal article" date="2019" name="Int. J. Syst. Evol. Microbiol.">
        <title>The Global Catalogue of Microorganisms (GCM) 10K type strain sequencing project: providing services to taxonomists for standard genome sequencing and annotation.</title>
        <authorList>
            <consortium name="The Broad Institute Genomics Platform"/>
            <consortium name="The Broad Institute Genome Sequencing Center for Infectious Disease"/>
            <person name="Wu L."/>
            <person name="Ma J."/>
        </authorList>
    </citation>
    <scope>NUCLEOTIDE SEQUENCE [LARGE SCALE GENOMIC DNA]</scope>
    <source>
        <strain evidence="7">R28</strain>
    </source>
</reference>
<organism evidence="6 7">
    <name type="scientific">Ornithinibacillus salinisoli</name>
    <dbReference type="NCBI Taxonomy" id="1848459"/>
    <lineage>
        <taxon>Bacteria</taxon>
        <taxon>Bacillati</taxon>
        <taxon>Bacillota</taxon>
        <taxon>Bacilli</taxon>
        <taxon>Bacillales</taxon>
        <taxon>Bacillaceae</taxon>
        <taxon>Ornithinibacillus</taxon>
    </lineage>
</organism>
<gene>
    <name evidence="6" type="ORF">ACFSJF_00615</name>
</gene>
<dbReference type="Gene3D" id="3.40.50.720">
    <property type="entry name" value="NAD(P)-binding Rossmann-like Domain"/>
    <property type="match status" value="1"/>
</dbReference>
<keyword evidence="5 6" id="KW-0560">Oxidoreductase</keyword>
<dbReference type="GO" id="GO:0016491">
    <property type="term" value="F:oxidoreductase activity"/>
    <property type="evidence" value="ECO:0007669"/>
    <property type="project" value="UniProtKB-KW"/>
</dbReference>
<proteinExistence type="inferred from homology"/>
<accession>A0ABW4VSV6</accession>
<dbReference type="PRINTS" id="PR00081">
    <property type="entry name" value="GDHRDH"/>
</dbReference>
<evidence type="ECO:0000313" key="7">
    <source>
        <dbReference type="Proteomes" id="UP001597383"/>
    </source>
</evidence>